<feature type="compositionally biased region" description="Polar residues" evidence="1">
    <location>
        <begin position="114"/>
        <end position="124"/>
    </location>
</feature>
<organism evidence="2 3">
    <name type="scientific">Colletotrichum zoysiae</name>
    <dbReference type="NCBI Taxonomy" id="1216348"/>
    <lineage>
        <taxon>Eukaryota</taxon>
        <taxon>Fungi</taxon>
        <taxon>Dikarya</taxon>
        <taxon>Ascomycota</taxon>
        <taxon>Pezizomycotina</taxon>
        <taxon>Sordariomycetes</taxon>
        <taxon>Hypocreomycetidae</taxon>
        <taxon>Glomerellales</taxon>
        <taxon>Glomerellaceae</taxon>
        <taxon>Colletotrichum</taxon>
        <taxon>Colletotrichum graminicola species complex</taxon>
    </lineage>
</organism>
<sequence>MGDDFIGIIRDQHRQWMEAMNKKLLVVKTKTAKADANNFFSHLADTALPELFQEDWPTHPLEALLPLVGDESRVDMFVTLNKEIKAANTAQSEPKSALKSDAGDNKRKKKGRVQTVSKDSQQTVVDLLSDDRQQPMTSPDSSPPRLPQKKARTGRSRVIDSDDSQQDGDEDEAMDSYM</sequence>
<feature type="compositionally biased region" description="Acidic residues" evidence="1">
    <location>
        <begin position="161"/>
        <end position="178"/>
    </location>
</feature>
<protein>
    <submittedName>
        <fullName evidence="2">Uncharacterized protein</fullName>
    </submittedName>
</protein>
<dbReference type="AlphaFoldDB" id="A0AAD9MA76"/>
<reference evidence="2" key="1">
    <citation type="submission" date="2021-06" db="EMBL/GenBank/DDBJ databases">
        <title>Comparative genomics, transcriptomics and evolutionary studies reveal genomic signatures of adaptation to plant cell wall in hemibiotrophic fungi.</title>
        <authorList>
            <consortium name="DOE Joint Genome Institute"/>
            <person name="Baroncelli R."/>
            <person name="Diaz J.F."/>
            <person name="Benocci T."/>
            <person name="Peng M."/>
            <person name="Battaglia E."/>
            <person name="Haridas S."/>
            <person name="Andreopoulos W."/>
            <person name="Labutti K."/>
            <person name="Pangilinan J."/>
            <person name="Floch G.L."/>
            <person name="Makela M.R."/>
            <person name="Henrissat B."/>
            <person name="Grigoriev I.V."/>
            <person name="Crouch J.A."/>
            <person name="De Vries R.P."/>
            <person name="Sukno S.A."/>
            <person name="Thon M.R."/>
        </authorList>
    </citation>
    <scope>NUCLEOTIDE SEQUENCE</scope>
    <source>
        <strain evidence="2">MAFF235873</strain>
    </source>
</reference>
<evidence type="ECO:0000313" key="2">
    <source>
        <dbReference type="EMBL" id="KAK2034948.1"/>
    </source>
</evidence>
<dbReference type="Proteomes" id="UP001232148">
    <property type="component" value="Unassembled WGS sequence"/>
</dbReference>
<proteinExistence type="predicted"/>
<evidence type="ECO:0000313" key="3">
    <source>
        <dbReference type="Proteomes" id="UP001232148"/>
    </source>
</evidence>
<evidence type="ECO:0000256" key="1">
    <source>
        <dbReference type="SAM" id="MobiDB-lite"/>
    </source>
</evidence>
<name>A0AAD9MA76_9PEZI</name>
<keyword evidence="3" id="KW-1185">Reference proteome</keyword>
<comment type="caution">
    <text evidence="2">The sequence shown here is derived from an EMBL/GenBank/DDBJ whole genome shotgun (WGS) entry which is preliminary data.</text>
</comment>
<feature type="region of interest" description="Disordered" evidence="1">
    <location>
        <begin position="88"/>
        <end position="178"/>
    </location>
</feature>
<feature type="compositionally biased region" description="Basic and acidic residues" evidence="1">
    <location>
        <begin position="96"/>
        <end position="105"/>
    </location>
</feature>
<accession>A0AAD9MA76</accession>
<gene>
    <name evidence="2" type="ORF">LX32DRAFT_633798</name>
</gene>
<dbReference type="EMBL" id="MU842811">
    <property type="protein sequence ID" value="KAK2034948.1"/>
    <property type="molecule type" value="Genomic_DNA"/>
</dbReference>